<evidence type="ECO:0000313" key="2">
    <source>
        <dbReference type="Proteomes" id="UP001277561"/>
    </source>
</evidence>
<accession>A0ABU4W231</accession>
<evidence type="ECO:0000313" key="1">
    <source>
        <dbReference type="EMBL" id="MDX8331837.1"/>
    </source>
</evidence>
<keyword evidence="2" id="KW-1185">Reference proteome</keyword>
<proteinExistence type="predicted"/>
<gene>
    <name evidence="1" type="ORF">RMS29_21720</name>
</gene>
<comment type="caution">
    <text evidence="1">The sequence shown here is derived from an EMBL/GenBank/DDBJ whole genome shotgun (WGS) entry which is preliminary data.</text>
</comment>
<sequence length="270" mass="30476">MLGYRNWHDLSANSHDDRQIGTCDLSVEDSLQIILELADTLGLPYSEVQYAVSKARLLRATPWSLEEQMALRSSIWRRRHFGAPGRGKPGSVVKDKAHGAKTSAYLRRAGRPTYLLFDTGLGERADFEVATPRVILPDFVPSRLWLPYGIWKLKDGTEVIFSRDYFPMWGISESRVERLAPWLWINNIVDQSHFGKAGVGGWADTSVRNIAINHLAARRIFELPKLVDIMRHLFEADVDSMKDAVKMLYLTTSCGGALPSYGDLNMRILG</sequence>
<reference evidence="1" key="1">
    <citation type="journal article" date="2023" name="Phytobiomes J">
        <title>Deciphering the key players within the bacterial microbiota associated with aerial crown gall tumors on rhododendron: Insights into the gallobiome.</title>
        <authorList>
            <person name="Kuzmanovic N."/>
            <person name="Nesme J."/>
            <person name="Wolf J."/>
            <person name="Neumann-Schaal M."/>
            <person name="Petersen J."/>
            <person name="Fernandez-Gnecco G."/>
            <person name="Sproeer C."/>
            <person name="Bunk B."/>
            <person name="Overmann J."/>
            <person name="Sorensen S.J."/>
            <person name="Idczak E."/>
            <person name="Smalla K."/>
        </authorList>
    </citation>
    <scope>NUCLEOTIDE SEQUENCE [LARGE SCALE GENOMIC DNA]</scope>
    <source>
        <strain evidence="1">Rho-14.1</strain>
    </source>
</reference>
<dbReference type="Proteomes" id="UP001277561">
    <property type="component" value="Unassembled WGS sequence"/>
</dbReference>
<protein>
    <submittedName>
        <fullName evidence="1">Uncharacterized protein</fullName>
    </submittedName>
</protein>
<name>A0ABU4W231_9HYPH</name>
<dbReference type="RefSeq" id="WP_320188431.1">
    <property type="nucleotide sequence ID" value="NZ_CP192768.1"/>
</dbReference>
<organism evidence="1 2">
    <name type="scientific">Agrobacterium rosae</name>
    <dbReference type="NCBI Taxonomy" id="1972867"/>
    <lineage>
        <taxon>Bacteria</taxon>
        <taxon>Pseudomonadati</taxon>
        <taxon>Pseudomonadota</taxon>
        <taxon>Alphaproteobacteria</taxon>
        <taxon>Hyphomicrobiales</taxon>
        <taxon>Rhizobiaceae</taxon>
        <taxon>Rhizobium/Agrobacterium group</taxon>
        <taxon>Agrobacterium</taxon>
    </lineage>
</organism>
<dbReference type="EMBL" id="JAVRAD010000012">
    <property type="protein sequence ID" value="MDX8331837.1"/>
    <property type="molecule type" value="Genomic_DNA"/>
</dbReference>